<evidence type="ECO:0000256" key="1">
    <source>
        <dbReference type="ARBA" id="ARBA00001933"/>
    </source>
</evidence>
<reference evidence="8" key="1">
    <citation type="journal article" date="2010" name="Genome Res.">
        <title>Functional metagenomics to mine the human gut microbiome for dietary fiber catabolic enzymes.</title>
        <authorList>
            <person name="Tasse L."/>
            <person name="Bercovici J."/>
            <person name="Pizzut-Serin S."/>
            <person name="Robe P."/>
            <person name="Tap J."/>
            <person name="Klopp C."/>
            <person name="Cantarel B.L."/>
            <person name="Coutinho P.M."/>
            <person name="Henrissat B."/>
            <person name="Leclerc M."/>
            <person name="Dore J."/>
            <person name="Monsan P."/>
            <person name="Remaud-Simeon M."/>
            <person name="Potocki-Veronese G."/>
        </authorList>
    </citation>
    <scope>NUCLEOTIDE SEQUENCE</scope>
</reference>
<evidence type="ECO:0000256" key="4">
    <source>
        <dbReference type="ARBA" id="ARBA00022898"/>
    </source>
</evidence>
<proteinExistence type="inferred from homology"/>
<dbReference type="SUPFAM" id="SSF55904">
    <property type="entry name" value="Ornithine decarboxylase C-terminal domain"/>
    <property type="match status" value="1"/>
</dbReference>
<dbReference type="InterPro" id="IPR036633">
    <property type="entry name" value="Prn/Lys/Arg_de-COase_C_sf"/>
</dbReference>
<name>D9ZE98_9ZZZZ</name>
<evidence type="ECO:0008006" key="9">
    <source>
        <dbReference type="Google" id="ProtNLM"/>
    </source>
</evidence>
<evidence type="ECO:0000256" key="5">
    <source>
        <dbReference type="ARBA" id="ARBA00023239"/>
    </source>
</evidence>
<feature type="domain" description="Orn/Lys/Arg decarboxylases family 1 pyridoxal-P attachment site" evidence="6">
    <location>
        <begin position="39"/>
        <end position="317"/>
    </location>
</feature>
<dbReference type="Gene3D" id="3.90.105.10">
    <property type="entry name" value="Molybdopterin biosynthesis moea protein, domain 2"/>
    <property type="match status" value="1"/>
</dbReference>
<dbReference type="PANTHER" id="PTHR43277">
    <property type="entry name" value="ARGININE DECARBOXYLASE"/>
    <property type="match status" value="1"/>
</dbReference>
<keyword evidence="3" id="KW-0210">Decarboxylase</keyword>
<organism evidence="8">
    <name type="scientific">uncultured organism</name>
    <dbReference type="NCBI Taxonomy" id="155900"/>
    <lineage>
        <taxon>unclassified sequences</taxon>
        <taxon>environmental samples</taxon>
    </lineage>
</organism>
<comment type="cofactor">
    <cofactor evidence="1">
        <name>pyridoxal 5'-phosphate</name>
        <dbReference type="ChEBI" id="CHEBI:597326"/>
    </cofactor>
</comment>
<accession>D9ZE98</accession>
<dbReference type="AlphaFoldDB" id="D9ZE98"/>
<keyword evidence="4" id="KW-0663">Pyridoxal phosphate</keyword>
<dbReference type="Pfam" id="PF01276">
    <property type="entry name" value="OKR_DC_1"/>
    <property type="match status" value="1"/>
</dbReference>
<dbReference type="SUPFAM" id="SSF53383">
    <property type="entry name" value="PLP-dependent transferases"/>
    <property type="match status" value="1"/>
</dbReference>
<dbReference type="Pfam" id="PF03711">
    <property type="entry name" value="OKR_DC_1_C"/>
    <property type="match status" value="1"/>
</dbReference>
<dbReference type="InterPro" id="IPR015424">
    <property type="entry name" value="PyrdxlP-dep_Trfase"/>
</dbReference>
<dbReference type="EMBL" id="GU942938">
    <property type="protein sequence ID" value="ADD61652.1"/>
    <property type="molecule type" value="Genomic_DNA"/>
</dbReference>
<dbReference type="Gene3D" id="3.40.640.10">
    <property type="entry name" value="Type I PLP-dependent aspartate aminotransferase-like (Major domain)"/>
    <property type="match status" value="1"/>
</dbReference>
<dbReference type="InterPro" id="IPR000310">
    <property type="entry name" value="Orn/Lys/Arg_deCO2ase_major_dom"/>
</dbReference>
<evidence type="ECO:0000259" key="6">
    <source>
        <dbReference type="Pfam" id="PF01276"/>
    </source>
</evidence>
<dbReference type="GO" id="GO:0016831">
    <property type="term" value="F:carboxy-lyase activity"/>
    <property type="evidence" value="ECO:0007669"/>
    <property type="project" value="UniProtKB-KW"/>
</dbReference>
<keyword evidence="5" id="KW-0456">Lyase</keyword>
<sequence length="473" mass="50361">MADSILQHQLEKLAADRYPLHMPGHKRHLAPAPGLSCYAWDMTEIAGADDLHEADGILADAMARTAALYGARRCWYLVGGSTVGLLAGIRALAPFGSEVIAARNCHKAVYHAIELGRLTAHYLPPPVDTAFGVYGSVPPAAVEAALTAHPQAKCVILTSPTYEGVLSDIASIAAICHVHNVPLLVDEAHGAHYLPFAARYGWQGGAVAAGADLVVQSAHKTLPSLTQTAFLQLNGDLADPDEVERQLDVFETSSPSYPLLVSLDGCTDWLAADGPAAFARWRDRLERFSAAVADLHNIKVMCFGQDALADHPDFFAHDSGKILLQIGAEGAAFLRASGFEPEMVCGPNVLAMTSPCDNTYALDRLTEVLHHWDDSPSRIAPAPPAHLLPAPGNATCTIAEALLRPARQISMTMADACGETAAEYIWAYPPGVPLVAPGETITPEFLASCRELEAAGTRLHHSRCKDATCIAVL</sequence>
<dbReference type="PANTHER" id="PTHR43277:SF4">
    <property type="entry name" value="ARGININE DECARBOXYLASE"/>
    <property type="match status" value="1"/>
</dbReference>
<dbReference type="InterPro" id="IPR015421">
    <property type="entry name" value="PyrdxlP-dep_Trfase_major"/>
</dbReference>
<comment type="similarity">
    <text evidence="2">Belongs to the Orn/Lys/Arg decarboxylase class-I family.</text>
</comment>
<evidence type="ECO:0000259" key="7">
    <source>
        <dbReference type="Pfam" id="PF03711"/>
    </source>
</evidence>
<evidence type="ECO:0000313" key="8">
    <source>
        <dbReference type="EMBL" id="ADD61652.1"/>
    </source>
</evidence>
<dbReference type="InterPro" id="IPR008286">
    <property type="entry name" value="Prn/Lys/Arg_de-COase_C"/>
</dbReference>
<evidence type="ECO:0000256" key="3">
    <source>
        <dbReference type="ARBA" id="ARBA00022793"/>
    </source>
</evidence>
<protein>
    <recommendedName>
        <fullName evidence="9">Orn/Lys/Arg decarboxylase, major domain</fullName>
    </recommendedName>
</protein>
<feature type="domain" description="Orn/Lys/Arg decarboxylase C-terminal" evidence="7">
    <location>
        <begin position="411"/>
        <end position="444"/>
    </location>
</feature>
<evidence type="ECO:0000256" key="2">
    <source>
        <dbReference type="ARBA" id="ARBA00010671"/>
    </source>
</evidence>
<dbReference type="InterPro" id="IPR052357">
    <property type="entry name" value="Orn_Lys_Arg_decarboxylase-I"/>
</dbReference>